<evidence type="ECO:0000313" key="1">
    <source>
        <dbReference type="EMBL" id="EGF10659.1"/>
    </source>
</evidence>
<comment type="caution">
    <text evidence="1">The sequence shown here is derived from an EMBL/GenBank/DDBJ whole genome shotgun (WGS) entry which is preliminary data.</text>
</comment>
<dbReference type="Proteomes" id="UP000004105">
    <property type="component" value="Unassembled WGS sequence"/>
</dbReference>
<evidence type="ECO:0000313" key="2">
    <source>
        <dbReference type="Proteomes" id="UP000004105"/>
    </source>
</evidence>
<proteinExistence type="predicted"/>
<name>F2BCT5_9NEIS</name>
<protein>
    <submittedName>
        <fullName evidence="1">Lumazine-binding protein</fullName>
    </submittedName>
</protein>
<dbReference type="HOGENOM" id="CLU_3063791_0_0_4"/>
<sequence>MRPSEKFCGLHHVGCAAPRRTWRISGGIRNAAKPFPKMFQPVFQTASKPIEAV</sequence>
<reference evidence="1 2" key="1">
    <citation type="submission" date="2011-02" db="EMBL/GenBank/DDBJ databases">
        <authorList>
            <person name="Muzny D."/>
            <person name="Qin X."/>
            <person name="Deng J."/>
            <person name="Jiang H."/>
            <person name="Liu Y."/>
            <person name="Qu J."/>
            <person name="Song X.-Z."/>
            <person name="Zhang L."/>
            <person name="Thornton R."/>
            <person name="Coyle M."/>
            <person name="Francisco L."/>
            <person name="Jackson L."/>
            <person name="Javaid M."/>
            <person name="Korchina V."/>
            <person name="Kovar C."/>
            <person name="Mata R."/>
            <person name="Mathew T."/>
            <person name="Ngo R."/>
            <person name="Nguyen L."/>
            <person name="Nguyen N."/>
            <person name="Okwuonu G."/>
            <person name="Ongeri F."/>
            <person name="Pham C."/>
            <person name="Simmons D."/>
            <person name="Wilczek-Boney K."/>
            <person name="Hale W."/>
            <person name="Jakkamsetti A."/>
            <person name="Pham P."/>
            <person name="Ruth R."/>
            <person name="San Lucas F."/>
            <person name="Warren J."/>
            <person name="Zhang J."/>
            <person name="Zhao Z."/>
            <person name="Zhou C."/>
            <person name="Zhu D."/>
            <person name="Lee S."/>
            <person name="Bess C."/>
            <person name="Blankenburg K."/>
            <person name="Forbes L."/>
            <person name="Fu Q."/>
            <person name="Gubbala S."/>
            <person name="Hirani K."/>
            <person name="Jayaseelan J.C."/>
            <person name="Lara F."/>
            <person name="Munidasa M."/>
            <person name="Palculict T."/>
            <person name="Patil S."/>
            <person name="Pu L.-L."/>
            <person name="Saada N."/>
            <person name="Tang L."/>
            <person name="Weissenberger G."/>
            <person name="Zhu Y."/>
            <person name="Hemphill L."/>
            <person name="Shang Y."/>
            <person name="Youmans B."/>
            <person name="Ayvaz T."/>
            <person name="Ross M."/>
            <person name="Santibanez J."/>
            <person name="Aqrawi P."/>
            <person name="Gross S."/>
            <person name="Joshi V."/>
            <person name="Fowler G."/>
            <person name="Nazareth L."/>
            <person name="Reid J."/>
            <person name="Worley K."/>
            <person name="Petrosino J."/>
            <person name="Highlander S."/>
            <person name="Gibbs R."/>
        </authorList>
    </citation>
    <scope>NUCLEOTIDE SEQUENCE [LARGE SCALE GENOMIC DNA]</scope>
    <source>
        <strain evidence="1 2">ATCC BAA-1200</strain>
    </source>
</reference>
<gene>
    <name evidence="1" type="ORF">HMPREF9123_1540</name>
</gene>
<organism evidence="1 2">
    <name type="scientific">Neisseria bacilliformis ATCC BAA-1200</name>
    <dbReference type="NCBI Taxonomy" id="888742"/>
    <lineage>
        <taxon>Bacteria</taxon>
        <taxon>Pseudomonadati</taxon>
        <taxon>Pseudomonadota</taxon>
        <taxon>Betaproteobacteria</taxon>
        <taxon>Neisseriales</taxon>
        <taxon>Neisseriaceae</taxon>
        <taxon>Neisseria</taxon>
    </lineage>
</organism>
<dbReference type="AlphaFoldDB" id="F2BCT5"/>
<accession>F2BCT5</accession>
<keyword evidence="2" id="KW-1185">Reference proteome</keyword>
<dbReference type="EMBL" id="AFAY01000031">
    <property type="protein sequence ID" value="EGF10659.1"/>
    <property type="molecule type" value="Genomic_DNA"/>
</dbReference>